<sequence length="77" mass="9007">FMQNLPPNSLRKILLLITAVFWGDYHQLRSSEKSTLEIMCFWNLSYTGLLMMKYILIVMAIFSPATHILLNQKKSKD</sequence>
<keyword evidence="1" id="KW-0472">Membrane</keyword>
<evidence type="ECO:0000313" key="2">
    <source>
        <dbReference type="EMBL" id="PCD01093.1"/>
    </source>
</evidence>
<keyword evidence="1" id="KW-1133">Transmembrane helix</keyword>
<protein>
    <submittedName>
        <fullName evidence="2">Uncharacterized protein</fullName>
    </submittedName>
</protein>
<name>A0AA91U5N8_9GAMM</name>
<evidence type="ECO:0000256" key="1">
    <source>
        <dbReference type="SAM" id="Phobius"/>
    </source>
</evidence>
<feature type="transmembrane region" description="Helical" evidence="1">
    <location>
        <begin position="48"/>
        <end position="70"/>
    </location>
</feature>
<feature type="non-terminal residue" evidence="2">
    <location>
        <position position="1"/>
    </location>
</feature>
<gene>
    <name evidence="2" type="ORF">CO192_01895</name>
</gene>
<keyword evidence="1" id="KW-0812">Transmembrane</keyword>
<reference evidence="2 3" key="1">
    <citation type="submission" date="2017-09" db="EMBL/GenBank/DDBJ databases">
        <title>Bacterial and phytoplankton interrelationship in Kongsfjorden, an Arctic fjord.</title>
        <authorList>
            <person name="Sinha R."/>
            <person name="Krishnan K."/>
        </authorList>
    </citation>
    <scope>NUCLEOTIDE SEQUENCE [LARGE SCALE GENOMIC DNA]</scope>
    <source>
        <strain evidence="2 3">58</strain>
    </source>
</reference>
<dbReference type="EMBL" id="NWMT01000035">
    <property type="protein sequence ID" value="PCD01093.1"/>
    <property type="molecule type" value="Genomic_DNA"/>
</dbReference>
<organism evidence="2 3">
    <name type="scientific">Halopseudomonas pelagia</name>
    <dbReference type="NCBI Taxonomy" id="553151"/>
    <lineage>
        <taxon>Bacteria</taxon>
        <taxon>Pseudomonadati</taxon>
        <taxon>Pseudomonadota</taxon>
        <taxon>Gammaproteobacteria</taxon>
        <taxon>Pseudomonadales</taxon>
        <taxon>Pseudomonadaceae</taxon>
        <taxon>Halopseudomonas</taxon>
    </lineage>
</organism>
<dbReference type="AlphaFoldDB" id="A0AA91U5N8"/>
<proteinExistence type="predicted"/>
<evidence type="ECO:0000313" key="3">
    <source>
        <dbReference type="Proteomes" id="UP000243750"/>
    </source>
</evidence>
<accession>A0AA91U5N8</accession>
<dbReference type="Proteomes" id="UP000243750">
    <property type="component" value="Unassembled WGS sequence"/>
</dbReference>
<comment type="caution">
    <text evidence="2">The sequence shown here is derived from an EMBL/GenBank/DDBJ whole genome shotgun (WGS) entry which is preliminary data.</text>
</comment>